<dbReference type="Gene3D" id="1.25.10.10">
    <property type="entry name" value="Leucine-rich Repeat Variant"/>
    <property type="match status" value="1"/>
</dbReference>
<evidence type="ECO:0000313" key="2">
    <source>
        <dbReference type="EMBL" id="SEM44787.1"/>
    </source>
</evidence>
<accession>A0A1H7YHL9</accession>
<protein>
    <recommendedName>
        <fullName evidence="1">AAA+ ATPase domain-containing protein</fullName>
    </recommendedName>
</protein>
<dbReference type="CDD" id="cd00009">
    <property type="entry name" value="AAA"/>
    <property type="match status" value="1"/>
</dbReference>
<dbReference type="SUPFAM" id="SSF48371">
    <property type="entry name" value="ARM repeat"/>
    <property type="match status" value="1"/>
</dbReference>
<feature type="domain" description="AAA+ ATPase" evidence="1">
    <location>
        <begin position="320"/>
        <end position="548"/>
    </location>
</feature>
<dbReference type="SUPFAM" id="SSF52540">
    <property type="entry name" value="P-loop containing nucleoside triphosphate hydrolases"/>
    <property type="match status" value="1"/>
</dbReference>
<reference evidence="3" key="1">
    <citation type="submission" date="2016-10" db="EMBL/GenBank/DDBJ databases">
        <authorList>
            <person name="Varghese N."/>
            <person name="Submissions S."/>
        </authorList>
    </citation>
    <scope>NUCLEOTIDE SEQUENCE [LARGE SCALE GENOMIC DNA]</scope>
    <source>
        <strain evidence="3">DSM 17044</strain>
    </source>
</reference>
<dbReference type="InterPro" id="IPR016024">
    <property type="entry name" value="ARM-type_fold"/>
</dbReference>
<dbReference type="InterPro" id="IPR003593">
    <property type="entry name" value="AAA+_ATPase"/>
</dbReference>
<gene>
    <name evidence="2" type="ORF">SAMN05444354_1171</name>
</gene>
<dbReference type="Gene3D" id="3.40.50.300">
    <property type="entry name" value="P-loop containing nucleotide triphosphate hydrolases"/>
    <property type="match status" value="1"/>
</dbReference>
<proteinExistence type="predicted"/>
<keyword evidence="3" id="KW-1185">Reference proteome</keyword>
<evidence type="ECO:0000259" key="1">
    <source>
        <dbReference type="SMART" id="SM00382"/>
    </source>
</evidence>
<sequence length="1647" mass="180934">MPNSPRSTPAGGRATEAGMSFQAGVGLWFAAYIVSDMPIGRRFGLSDAARPVELQFETGIGLDDILLKLSDGNAIFVQCKTRPSLTTDATSELGMTLRQLVRLLLALRSGLSRGTWTVREPTQCAAVLAVAADAPRSLDNLHLACRAFDAGGDWPTILAQLSEQRRSAMQLFEQHARSAWQTETGATATGADLIDLARLFRIERFDIDPGAADWREASRVLGSRLFGQEDAGDAPLSSLLGTVRDLVRRGIPADQSGLLRALRAAGHDDSRAPRYEGDIARLRESTNRELQRLDRHRRLEIGGGVLIERECLLPLDAAVRDGSILICGEPGAGKTGILVALARNWMRDDAPVIFLSVDRLSGIATRHDLQSEFRLEKDLLEVLAHWPGRNAGLLVIDALDASRGGLSEALFSSLIEEAVARLGERWSVVASIRTFDLKSGRRFREAMRGTPPDRTYAEAGLAQVRHFKVPRLTVSELTTVARENDELGALLGNAPRALIDLLGNLFSLSIAVNLIAGGISAASIRSITTQSDLLERYEDERLPNRRMLAAVTSTIAAMVERRRLTVRWLDVQHEAIDEVLASGVLVKAGDRLEFAHHVLFDHVTGRYFLEWDDPERLQARVTAAPAIGFILGPSLRFAMERMWRDDEHGRPRSWRFIAGLAGVDNLDPVVASVALRTVADRVERTADIEALAALLEDPQANHATLGTMLSRLARFFGMSFAGGNTDHASAAIAWATLAQRTIRTGKKEFTDGANFLLWTLFQRGDFSNSGFTHAFGGAARDLLAFAWGVDPPMPNLATNAIRFVARSFSADPTASAHLLKQIIEEPRFSQHAHEEATWLAEGIQYIAPIDSTFAVRIYVTLFSRPAPQDGTTLMGGVVSRLLPLTSTRKQDYEHARWHLTRALPRFLAAAPGPATRALIGAANGLAEQESYRANQLERVTAQAGMREVTILYDPFSPGGWRQRGDPANELLAAFEEFLRNCTPEAFRDAVGAVLECPTNTAVWAHIFDSAADRIGVADALLWPIVTTPALVSIAAIAHSAINYLAALYPSATESERRTFETVALTADLFTGENERNSWRRFLGRFLSVVSSDVLTTESMRTLRAELERAGELTGNRPSPSFEMRYGGSDNIAEELLAHSGVDLGRSPDREIFAASQTLDKVLAASTKEPDDSEIQAIWSAVETVIAVIDASVDPSPHKETLRASWGTISNALERIVQSDHFDPAAPSQPDLDAVLDLASRLATSPYPELRDERDSDMAWGNWDVRVYAASSFMALAPRFASQRPPILEALNNFLGDPSATVRLQVARSINVLWDVAREPMWAMVARIANEEANLGVLGSYVAGPLTRLAGADPTRCEDMLASVLRRVTPQATEDSGRRRETLDNAVGHLIAWLYVARGRERVRAWISDWMANLVIGERYLLPMLSSLREVFFFRYGPDSTPDENALFQRAKDILGTVVATAVEVIEAARRELQRSDLAEADKAAHEKRYLAGDRLLEQACSQLYFGSGAFRSGNRGEDKPGLTGSDAMRLFLGDFGLALKRIGQAGTPRTLHHLVELYAYLSDASPGEVFDRLADILAGPAIREGYHFESIASDVLVNLVRRNLADHRAIFEDTTRRSRLVEVLEVFSRAGWPEAMKLLYELPDLLR</sequence>
<evidence type="ECO:0000313" key="3">
    <source>
        <dbReference type="Proteomes" id="UP000182719"/>
    </source>
</evidence>
<name>A0A1H7YHL9_STIAU</name>
<dbReference type="Proteomes" id="UP000182719">
    <property type="component" value="Unassembled WGS sequence"/>
</dbReference>
<dbReference type="InterPro" id="IPR027417">
    <property type="entry name" value="P-loop_NTPase"/>
</dbReference>
<dbReference type="EMBL" id="FOAP01000017">
    <property type="protein sequence ID" value="SEM44787.1"/>
    <property type="molecule type" value="Genomic_DNA"/>
</dbReference>
<organism evidence="2 3">
    <name type="scientific">Stigmatella aurantiaca</name>
    <dbReference type="NCBI Taxonomy" id="41"/>
    <lineage>
        <taxon>Bacteria</taxon>
        <taxon>Pseudomonadati</taxon>
        <taxon>Myxococcota</taxon>
        <taxon>Myxococcia</taxon>
        <taxon>Myxococcales</taxon>
        <taxon>Cystobacterineae</taxon>
        <taxon>Archangiaceae</taxon>
        <taxon>Stigmatella</taxon>
    </lineage>
</organism>
<dbReference type="SMART" id="SM00382">
    <property type="entry name" value="AAA"/>
    <property type="match status" value="1"/>
</dbReference>
<dbReference type="InterPro" id="IPR011989">
    <property type="entry name" value="ARM-like"/>
</dbReference>